<evidence type="ECO:0000259" key="1">
    <source>
        <dbReference type="PROSITE" id="PS50011"/>
    </source>
</evidence>
<dbReference type="PROSITE" id="PS50011">
    <property type="entry name" value="PROTEIN_KINASE_DOM"/>
    <property type="match status" value="1"/>
</dbReference>
<dbReference type="SUPFAM" id="SSF56112">
    <property type="entry name" value="Protein kinase-like (PK-like)"/>
    <property type="match status" value="1"/>
</dbReference>
<dbReference type="InterPro" id="IPR011009">
    <property type="entry name" value="Kinase-like_dom_sf"/>
</dbReference>
<dbReference type="PANTHER" id="PTHR46562">
    <property type="entry name" value="SERINE/THREONINE-KINASE ULK4-LIKE PROTEIN-RELATED"/>
    <property type="match status" value="1"/>
</dbReference>
<dbReference type="Gene3D" id="1.10.510.10">
    <property type="entry name" value="Transferase(Phosphotransferase) domain 1"/>
    <property type="match status" value="1"/>
</dbReference>
<dbReference type="GO" id="GO:0005524">
    <property type="term" value="F:ATP binding"/>
    <property type="evidence" value="ECO:0007669"/>
    <property type="project" value="InterPro"/>
</dbReference>
<dbReference type="GO" id="GO:0008017">
    <property type="term" value="F:microtubule binding"/>
    <property type="evidence" value="ECO:0007669"/>
    <property type="project" value="InterPro"/>
</dbReference>
<dbReference type="OrthoDB" id="1729768at2759"/>
<comment type="caution">
    <text evidence="2">The sequence shown here is derived from an EMBL/GenBank/DDBJ whole genome shotgun (WGS) entry which is preliminary data.</text>
</comment>
<feature type="domain" description="Protein kinase" evidence="1">
    <location>
        <begin position="1"/>
        <end position="69"/>
    </location>
</feature>
<evidence type="ECO:0000313" key="3">
    <source>
        <dbReference type="Proteomes" id="UP000265618"/>
    </source>
</evidence>
<dbReference type="PANTHER" id="PTHR46562:SF1">
    <property type="entry name" value="SERINE_THREONINE-PROTEIN KINASE ULK4"/>
    <property type="match status" value="1"/>
</dbReference>
<feature type="non-terminal residue" evidence="2">
    <location>
        <position position="1"/>
    </location>
</feature>
<gene>
    <name evidence="2" type="ORF">KIPB_015053</name>
</gene>
<dbReference type="Proteomes" id="UP000265618">
    <property type="component" value="Unassembled WGS sequence"/>
</dbReference>
<proteinExistence type="predicted"/>
<dbReference type="AlphaFoldDB" id="A0A9K3DD30"/>
<dbReference type="InterPro" id="IPR000719">
    <property type="entry name" value="Prot_kinase_dom"/>
</dbReference>
<reference evidence="2 3" key="1">
    <citation type="journal article" date="2018" name="PLoS ONE">
        <title>The draft genome of Kipferlia bialata reveals reductive genome evolution in fornicate parasites.</title>
        <authorList>
            <person name="Tanifuji G."/>
            <person name="Takabayashi S."/>
            <person name="Kume K."/>
            <person name="Takagi M."/>
            <person name="Nakayama T."/>
            <person name="Kamikawa R."/>
            <person name="Inagaki Y."/>
            <person name="Hashimoto T."/>
        </authorList>
    </citation>
    <scope>NUCLEOTIDE SEQUENCE [LARGE SCALE GENOMIC DNA]</scope>
    <source>
        <strain evidence="2">NY0173</strain>
    </source>
</reference>
<dbReference type="InterPro" id="IPR044591">
    <property type="entry name" value="RUK"/>
</dbReference>
<dbReference type="Pfam" id="PF00069">
    <property type="entry name" value="Pkinase"/>
    <property type="match status" value="1"/>
</dbReference>
<dbReference type="EMBL" id="BDIP01008157">
    <property type="protein sequence ID" value="GIQ91688.1"/>
    <property type="molecule type" value="Genomic_DNA"/>
</dbReference>
<protein>
    <recommendedName>
        <fullName evidence="1">Protein kinase domain-containing protein</fullName>
    </recommendedName>
</protein>
<sequence length="69" mass="7544">IEYVAAKKAPKDQHAKIMKEATYLNSVTHPNIVRFVTCANTDTANWVLMEFCGGGNLDSIIQGEGMGFP</sequence>
<keyword evidence="3" id="KW-1185">Reference proteome</keyword>
<accession>A0A9K3DD30</accession>
<organism evidence="2 3">
    <name type="scientific">Kipferlia bialata</name>
    <dbReference type="NCBI Taxonomy" id="797122"/>
    <lineage>
        <taxon>Eukaryota</taxon>
        <taxon>Metamonada</taxon>
        <taxon>Carpediemonas-like organisms</taxon>
        <taxon>Kipferlia</taxon>
    </lineage>
</organism>
<evidence type="ECO:0000313" key="2">
    <source>
        <dbReference type="EMBL" id="GIQ91688.1"/>
    </source>
</evidence>
<name>A0A9K3DD30_9EUKA</name>
<dbReference type="GO" id="GO:0004672">
    <property type="term" value="F:protein kinase activity"/>
    <property type="evidence" value="ECO:0007669"/>
    <property type="project" value="InterPro"/>
</dbReference>
<feature type="non-terminal residue" evidence="2">
    <location>
        <position position="69"/>
    </location>
</feature>